<dbReference type="InterPro" id="IPR003593">
    <property type="entry name" value="AAA+_ATPase"/>
</dbReference>
<protein>
    <submittedName>
        <fullName evidence="5">ABC transporter ATP-binding protein</fullName>
    </submittedName>
</protein>
<evidence type="ECO:0000259" key="4">
    <source>
        <dbReference type="PROSITE" id="PS50893"/>
    </source>
</evidence>
<evidence type="ECO:0000256" key="1">
    <source>
        <dbReference type="ARBA" id="ARBA00022448"/>
    </source>
</evidence>
<dbReference type="SUPFAM" id="SSF52540">
    <property type="entry name" value="P-loop containing nucleoside triphosphate hydrolases"/>
    <property type="match status" value="1"/>
</dbReference>
<comment type="caution">
    <text evidence="5">The sequence shown here is derived from an EMBL/GenBank/DDBJ whole genome shotgun (WGS) entry which is preliminary data.</text>
</comment>
<reference evidence="5 6" key="1">
    <citation type="journal article" date="2018" name="Genome Announc.">
        <title>Genome Sequence of Geothermobacter sp. HR-1 Iron Reducer from the Loihi Seamount.</title>
        <authorList>
            <person name="Smith H."/>
            <person name="Abuyen K."/>
            <person name="Tremblay J."/>
            <person name="Savalia P."/>
            <person name="Perez-Rodriguez I."/>
            <person name="Emerson D."/>
            <person name="Tully B."/>
            <person name="Amend J."/>
        </authorList>
    </citation>
    <scope>NUCLEOTIDE SEQUENCE [LARGE SCALE GENOMIC DNA]</scope>
    <source>
        <strain evidence="5 6">HR-1</strain>
    </source>
</reference>
<dbReference type="GO" id="GO:0005524">
    <property type="term" value="F:ATP binding"/>
    <property type="evidence" value="ECO:0007669"/>
    <property type="project" value="UniProtKB-KW"/>
</dbReference>
<dbReference type="GO" id="GO:0022857">
    <property type="term" value="F:transmembrane transporter activity"/>
    <property type="evidence" value="ECO:0007669"/>
    <property type="project" value="TreeGrafter"/>
</dbReference>
<dbReference type="OrthoDB" id="9809450at2"/>
<dbReference type="SMART" id="SM00382">
    <property type="entry name" value="AAA"/>
    <property type="match status" value="1"/>
</dbReference>
<dbReference type="InterPro" id="IPR003439">
    <property type="entry name" value="ABC_transporter-like_ATP-bd"/>
</dbReference>
<dbReference type="Pfam" id="PF00005">
    <property type="entry name" value="ABC_tran"/>
    <property type="match status" value="1"/>
</dbReference>
<proteinExistence type="predicted"/>
<evidence type="ECO:0000256" key="3">
    <source>
        <dbReference type="ARBA" id="ARBA00022840"/>
    </source>
</evidence>
<dbReference type="EMBL" id="PPFX01000011">
    <property type="protein sequence ID" value="PNU20559.1"/>
    <property type="molecule type" value="Genomic_DNA"/>
</dbReference>
<name>A0A2K2HBF3_9BACT</name>
<dbReference type="PROSITE" id="PS00211">
    <property type="entry name" value="ABC_TRANSPORTER_1"/>
    <property type="match status" value="1"/>
</dbReference>
<dbReference type="GO" id="GO:0005886">
    <property type="term" value="C:plasma membrane"/>
    <property type="evidence" value="ECO:0007669"/>
    <property type="project" value="TreeGrafter"/>
</dbReference>
<dbReference type="AlphaFoldDB" id="A0A2K2HBF3"/>
<dbReference type="Proteomes" id="UP000236340">
    <property type="component" value="Unassembled WGS sequence"/>
</dbReference>
<sequence>MVQLENVIKVYNPRRPDRVEALRGLSLRIPAQGVSVLRGPSGSGKSSLLSLIGCMARPTSGRVLIEGREVSRLPERFLTEVRRETFGFIFQQFNLVRALSVRENVLLPLYPLAEGFAAMRRRADRLLEQFGLADKARRRVATLSGGEQQRVAIARALINNPRIIIADEPTAHLDSRLSGELLTALQQLAVEGRTVIIATHDRLAAEHPMVDRRFELRDGLLVESAA</sequence>
<keyword evidence="2" id="KW-0547">Nucleotide-binding</keyword>
<evidence type="ECO:0000313" key="6">
    <source>
        <dbReference type="Proteomes" id="UP000236340"/>
    </source>
</evidence>
<dbReference type="InterPro" id="IPR017911">
    <property type="entry name" value="MacB-like_ATP-bd"/>
</dbReference>
<dbReference type="RefSeq" id="WP_103114990.1">
    <property type="nucleotide sequence ID" value="NZ_PPFX01000011.1"/>
</dbReference>
<keyword evidence="1" id="KW-0813">Transport</keyword>
<dbReference type="Gene3D" id="3.40.50.300">
    <property type="entry name" value="P-loop containing nucleotide triphosphate hydrolases"/>
    <property type="match status" value="1"/>
</dbReference>
<dbReference type="PROSITE" id="PS50893">
    <property type="entry name" value="ABC_TRANSPORTER_2"/>
    <property type="match status" value="1"/>
</dbReference>
<accession>A0A2K2HBF3</accession>
<dbReference type="PANTHER" id="PTHR24220:SF86">
    <property type="entry name" value="ABC TRANSPORTER ABCH.1"/>
    <property type="match status" value="1"/>
</dbReference>
<evidence type="ECO:0000313" key="5">
    <source>
        <dbReference type="EMBL" id="PNU20559.1"/>
    </source>
</evidence>
<organism evidence="5 6">
    <name type="scientific">Geothermobacter hydrogeniphilus</name>
    <dbReference type="NCBI Taxonomy" id="1969733"/>
    <lineage>
        <taxon>Bacteria</taxon>
        <taxon>Pseudomonadati</taxon>
        <taxon>Thermodesulfobacteriota</taxon>
        <taxon>Desulfuromonadia</taxon>
        <taxon>Desulfuromonadales</taxon>
        <taxon>Geothermobacteraceae</taxon>
        <taxon>Geothermobacter</taxon>
    </lineage>
</organism>
<dbReference type="CDD" id="cd03255">
    <property type="entry name" value="ABC_MJ0796_LolCDE_FtsE"/>
    <property type="match status" value="1"/>
</dbReference>
<evidence type="ECO:0000256" key="2">
    <source>
        <dbReference type="ARBA" id="ARBA00022741"/>
    </source>
</evidence>
<feature type="domain" description="ABC transporter" evidence="4">
    <location>
        <begin position="2"/>
        <end position="226"/>
    </location>
</feature>
<dbReference type="InterPro" id="IPR027417">
    <property type="entry name" value="P-loop_NTPase"/>
</dbReference>
<gene>
    <name evidence="5" type="ORF">C2E25_06690</name>
</gene>
<dbReference type="GO" id="GO:0016887">
    <property type="term" value="F:ATP hydrolysis activity"/>
    <property type="evidence" value="ECO:0007669"/>
    <property type="project" value="InterPro"/>
</dbReference>
<keyword evidence="3 5" id="KW-0067">ATP-binding</keyword>
<dbReference type="InterPro" id="IPR017871">
    <property type="entry name" value="ABC_transporter-like_CS"/>
</dbReference>
<dbReference type="InterPro" id="IPR015854">
    <property type="entry name" value="ABC_transpr_LolD-like"/>
</dbReference>
<dbReference type="PANTHER" id="PTHR24220">
    <property type="entry name" value="IMPORT ATP-BINDING PROTEIN"/>
    <property type="match status" value="1"/>
</dbReference>